<dbReference type="Proteomes" id="UP000256980">
    <property type="component" value="Unassembled WGS sequence"/>
</dbReference>
<sequence length="323" mass="37715">MGKLLKYIIITLLPIIGWSQSYVGTIGDYPIHLEVNVYPHEKDSTSGELEGYYFYDSKLLSIPISGDFKKNKITLIDGYYFMPEKVIDADEVFELIKKGNQLVGNFKLKDKTYKVVLTETEQEPLEDFRNPKLTFIKDSITNYKDKQLVWFHEKYSKLPLFRLGNGFTKEQRAVFNPILDAIHLEDAKDNLDCSSWFEISYEINLVNDKFISYLKYYSVYCGGAHPSHGNVGYNFNLETLEVVDKIEALYPKVNFFQKLKSKYQESENDVQDEECETFIDSSYWQYKTWNLTPKGIILIPSYPHAMTPCEEAYFLNYSELTKE</sequence>
<protein>
    <recommendedName>
        <fullName evidence="3">DUF3298 domain-containing protein</fullName>
    </recommendedName>
</protein>
<evidence type="ECO:0008006" key="3">
    <source>
        <dbReference type="Google" id="ProtNLM"/>
    </source>
</evidence>
<reference evidence="1 2" key="1">
    <citation type="submission" date="2018-07" db="EMBL/GenBank/DDBJ databases">
        <title>Genomic Encyclopedia of Type Strains, Phase III (KMG-III): the genomes of soil and plant-associated and newly described type strains.</title>
        <authorList>
            <person name="Whitman W."/>
        </authorList>
    </citation>
    <scope>NUCLEOTIDE SEQUENCE [LARGE SCALE GENOMIC DNA]</scope>
    <source>
        <strain evidence="1 2">CECT 7946</strain>
    </source>
</reference>
<gene>
    <name evidence="1" type="ORF">DFQ10_101388</name>
</gene>
<organism evidence="1 2">
    <name type="scientific">Winogradskyella eximia</name>
    <dbReference type="NCBI Taxonomy" id="262006"/>
    <lineage>
        <taxon>Bacteria</taxon>
        <taxon>Pseudomonadati</taxon>
        <taxon>Bacteroidota</taxon>
        <taxon>Flavobacteriia</taxon>
        <taxon>Flavobacteriales</taxon>
        <taxon>Flavobacteriaceae</taxon>
        <taxon>Winogradskyella</taxon>
    </lineage>
</organism>
<proteinExistence type="predicted"/>
<dbReference type="EMBL" id="QRDV01000001">
    <property type="protein sequence ID" value="RED46617.1"/>
    <property type="molecule type" value="Genomic_DNA"/>
</dbReference>
<dbReference type="RefSeq" id="WP_181897556.1">
    <property type="nucleotide sequence ID" value="NZ_QRDV01000001.1"/>
</dbReference>
<evidence type="ECO:0000313" key="1">
    <source>
        <dbReference type="EMBL" id="RED46617.1"/>
    </source>
</evidence>
<name>A0A3D9HAV0_9FLAO</name>
<dbReference type="AlphaFoldDB" id="A0A3D9HAV0"/>
<accession>A0A3D9HAV0</accession>
<dbReference type="Gene3D" id="3.30.565.40">
    <property type="entry name" value="Fervidobacterium nodosum Rt17-B1 like"/>
    <property type="match status" value="1"/>
</dbReference>
<keyword evidence="2" id="KW-1185">Reference proteome</keyword>
<evidence type="ECO:0000313" key="2">
    <source>
        <dbReference type="Proteomes" id="UP000256980"/>
    </source>
</evidence>
<comment type="caution">
    <text evidence="1">The sequence shown here is derived from an EMBL/GenBank/DDBJ whole genome shotgun (WGS) entry which is preliminary data.</text>
</comment>